<evidence type="ECO:0000313" key="6">
    <source>
        <dbReference type="Proteomes" id="UP000075881"/>
    </source>
</evidence>
<evidence type="ECO:0000259" key="3">
    <source>
        <dbReference type="Pfam" id="PF12366"/>
    </source>
</evidence>
<dbReference type="Pfam" id="PF15927">
    <property type="entry name" value="Casc1_N"/>
    <property type="match status" value="1"/>
</dbReference>
<dbReference type="InterPro" id="IPR031826">
    <property type="entry name" value="IC97/Casc1_N"/>
</dbReference>
<feature type="region of interest" description="Disordered" evidence="2">
    <location>
        <begin position="770"/>
        <end position="818"/>
    </location>
</feature>
<proteinExistence type="inferred from homology"/>
<dbReference type="AlphaFoldDB" id="A0A182JYA7"/>
<feature type="compositionally biased region" description="Basic and acidic residues" evidence="2">
    <location>
        <begin position="357"/>
        <end position="373"/>
    </location>
</feature>
<dbReference type="GO" id="GO:0008017">
    <property type="term" value="F:microtubule binding"/>
    <property type="evidence" value="ECO:0007669"/>
    <property type="project" value="TreeGrafter"/>
</dbReference>
<dbReference type="PANTHER" id="PTHR20929">
    <property type="entry name" value="LUNG ADENOMA SUSCEPTIBILITY 1-RELATED"/>
    <property type="match status" value="1"/>
</dbReference>
<accession>A0A182JYA7</accession>
<feature type="region of interest" description="Disordered" evidence="2">
    <location>
        <begin position="333"/>
        <end position="385"/>
    </location>
</feature>
<dbReference type="Pfam" id="PF12366">
    <property type="entry name" value="Casc1_C"/>
    <property type="match status" value="1"/>
</dbReference>
<feature type="compositionally biased region" description="Basic and acidic residues" evidence="2">
    <location>
        <begin position="333"/>
        <end position="342"/>
    </location>
</feature>
<evidence type="ECO:0008006" key="7">
    <source>
        <dbReference type="Google" id="ProtNLM"/>
    </source>
</evidence>
<dbReference type="GO" id="GO:0048487">
    <property type="term" value="F:beta-tubulin binding"/>
    <property type="evidence" value="ECO:0007669"/>
    <property type="project" value="TreeGrafter"/>
</dbReference>
<evidence type="ECO:0000256" key="2">
    <source>
        <dbReference type="SAM" id="MobiDB-lite"/>
    </source>
</evidence>
<protein>
    <recommendedName>
        <fullName evidence="7">IC97/Casc1 N-terminal domain-containing protein</fullName>
    </recommendedName>
</protein>
<dbReference type="PANTHER" id="PTHR20929:SF11">
    <property type="entry name" value="DYNEIN AXONEMAL INTERMEDIATE CHAIN 7"/>
    <property type="match status" value="1"/>
</dbReference>
<reference evidence="6" key="1">
    <citation type="submission" date="2013-03" db="EMBL/GenBank/DDBJ databases">
        <title>The Genome Sequence of Anopheles christyi ACHKN1017.</title>
        <authorList>
            <consortium name="The Broad Institute Genomics Platform"/>
            <person name="Neafsey D.E."/>
            <person name="Besansky N."/>
            <person name="Walker B."/>
            <person name="Young S.K."/>
            <person name="Zeng Q."/>
            <person name="Gargeya S."/>
            <person name="Fitzgerald M."/>
            <person name="Haas B."/>
            <person name="Abouelleil A."/>
            <person name="Allen A.W."/>
            <person name="Alvarado L."/>
            <person name="Arachchi H.M."/>
            <person name="Berlin A.M."/>
            <person name="Chapman S.B."/>
            <person name="Gainer-Dewar J."/>
            <person name="Goldberg J."/>
            <person name="Griggs A."/>
            <person name="Gujja S."/>
            <person name="Hansen M."/>
            <person name="Howarth C."/>
            <person name="Imamovic A."/>
            <person name="Ireland A."/>
            <person name="Larimer J."/>
            <person name="McCowan C."/>
            <person name="Murphy C."/>
            <person name="Pearson M."/>
            <person name="Poon T.W."/>
            <person name="Priest M."/>
            <person name="Roberts A."/>
            <person name="Saif S."/>
            <person name="Shea T."/>
            <person name="Sisk P."/>
            <person name="Sykes S."/>
            <person name="Wortman J."/>
            <person name="Nusbaum C."/>
            <person name="Birren B."/>
        </authorList>
    </citation>
    <scope>NUCLEOTIDE SEQUENCE [LARGE SCALE GENOMIC DNA]</scope>
    <source>
        <strain evidence="6">ACHKN1017</strain>
    </source>
</reference>
<dbReference type="Proteomes" id="UP000075881">
    <property type="component" value="Unassembled WGS sequence"/>
</dbReference>
<name>A0A182JYA7_9DIPT</name>
<evidence type="ECO:0000256" key="1">
    <source>
        <dbReference type="ARBA" id="ARBA00024332"/>
    </source>
</evidence>
<comment type="similarity">
    <text evidence="1">Belongs to the DNAI7 family.</text>
</comment>
<organism evidence="5 6">
    <name type="scientific">Anopheles christyi</name>
    <dbReference type="NCBI Taxonomy" id="43041"/>
    <lineage>
        <taxon>Eukaryota</taxon>
        <taxon>Metazoa</taxon>
        <taxon>Ecdysozoa</taxon>
        <taxon>Arthropoda</taxon>
        <taxon>Hexapoda</taxon>
        <taxon>Insecta</taxon>
        <taxon>Pterygota</taxon>
        <taxon>Neoptera</taxon>
        <taxon>Endopterygota</taxon>
        <taxon>Diptera</taxon>
        <taxon>Nematocera</taxon>
        <taxon>Culicoidea</taxon>
        <taxon>Culicidae</taxon>
        <taxon>Anophelinae</taxon>
        <taxon>Anopheles</taxon>
    </lineage>
</organism>
<reference evidence="5" key="2">
    <citation type="submission" date="2020-05" db="UniProtKB">
        <authorList>
            <consortium name="EnsemblMetazoa"/>
        </authorList>
    </citation>
    <scope>IDENTIFICATION</scope>
    <source>
        <strain evidence="5">ACHKN1017</strain>
    </source>
</reference>
<feature type="compositionally biased region" description="Polar residues" evidence="2">
    <location>
        <begin position="850"/>
        <end position="871"/>
    </location>
</feature>
<evidence type="ECO:0000313" key="5">
    <source>
        <dbReference type="EnsemblMetazoa" id="ACHR003489-PA"/>
    </source>
</evidence>
<keyword evidence="6" id="KW-1185">Reference proteome</keyword>
<evidence type="ECO:0000259" key="4">
    <source>
        <dbReference type="Pfam" id="PF15927"/>
    </source>
</evidence>
<dbReference type="EnsemblMetazoa" id="ACHR003489-RA">
    <property type="protein sequence ID" value="ACHR003489-PA"/>
    <property type="gene ID" value="ACHR003489"/>
</dbReference>
<feature type="domain" description="CASC1 C-terminal" evidence="3">
    <location>
        <begin position="883"/>
        <end position="1110"/>
    </location>
</feature>
<feature type="domain" description="IC97/Casc1 N-terminal" evidence="4">
    <location>
        <begin position="19"/>
        <end position="235"/>
    </location>
</feature>
<dbReference type="VEuPathDB" id="VectorBase:ACHR003489"/>
<dbReference type="InterPro" id="IPR023247">
    <property type="entry name" value="IC97/Dnai7-like"/>
</dbReference>
<feature type="region of interest" description="Disordered" evidence="2">
    <location>
        <begin position="831"/>
        <end position="871"/>
    </location>
</feature>
<sequence length="1161" mass="134321">MPKKAKSPKVSPEELLEALRQAEEERCAEEQDRLHGKVALELKEYNQRRMLLVETVKFFRRLEKAAIDNERQLADRKEWTDFLACRTSPDPVSPPKLRECLFRWTFQQEAQEKSSVSWTLAADERSPLTQDPSRKRNTRKDLREIFRNIGGIYLPTIREALAVLASIQKSVGKERHEISAEVALVRDEIRKFISDSLDRMTFRIGSNIARDMETLDPVMSDFHFQEDNVLAMYLWSFRPVPLAPDYNLLMKVVNMVPLNLVLHRPSALELKDCLIRGMWLEFDHYSNMDPTHTIPLPETIPELIPAQETEWNERQEVKRKRLAALRKLREDYDTEQRRKQAEAEALEAQKGGPGAGKDAKKPAAAKAKVDGKKGKAPKQPPVPESVPAVITDETEVDIDAEFEQQEADRFWDTLAFVSPKSLPLREGYINLREYAIVGGVFKLARFDKLPQPMELRPDFIYINVPVGLKLTEKVYRAFEPEELIKIELQLPAHCHWWDEPTVCWWERWEEGEQFIQLSPELQQFHLKYDEIEAHKAMLLFAAPEHRLSRALTGEPKLVQDFNLVDIPVELRLHYLIREHLLPRVPEGYRFRAELKRLYTILTERAERQKARDREQMARDGMMQKYEQFLTENHHYGEGVPPTLLSEMRLPIDSDIDPREESDTKRTGSEVGTSALQEMDEKLQQFSLAATDEARYLHPPVQLCQPLVVGRYDGMKVNVADQVQEMEALVQRMESTDAMLDNDSNERLCKMFSTLLLLLEYLREKEKPTFPALPLKPREDEAAGDVSASRSTGRQSKQRRLLEIRTTKKHPLGLGGRTRTLSGMSEAALALEEKKKRKRKKSVESVKAQQERSVLQDASQKAELGNTSSSEQRVMSLIEHEPGRWSTMPIRSQSYDPDQRLLTFYTDRLGVYGLAARKYCNIPFVHWNMRRHGRIANLTTTITLSSKSLQIVFYITAQGYRLELQELGKKKQTKKFLEEVPPPHLLPADGTFSLEELEKFLQRMNVHLFPQVDTCFYVTGMEPSASPKHPSMERHNLRCLGVFCLTHNFQSCLWNRYANRRTALVLSRELIEGREEPEYETVMITPLKSQFVEVEELCSDSLEEILLAYHPRPEEQSYNADCYGLLKDSLEEPSRKVLARTPALLQWNVGQLLQKLQLLSYS</sequence>
<dbReference type="InterPro" id="IPR022110">
    <property type="entry name" value="CASC1_C"/>
</dbReference>